<name>A0A0X3AQL2_9FLAO</name>
<dbReference type="RefSeq" id="WP_055425833.1">
    <property type="nucleotide sequence ID" value="NZ_FCOR01000009.1"/>
</dbReference>
<dbReference type="EMBL" id="FCOR01000009">
    <property type="protein sequence ID" value="CVK16646.1"/>
    <property type="molecule type" value="Genomic_DNA"/>
</dbReference>
<gene>
    <name evidence="1" type="ORF">Ga0061079_10936</name>
</gene>
<evidence type="ECO:0000313" key="2">
    <source>
        <dbReference type="Proteomes" id="UP000182761"/>
    </source>
</evidence>
<accession>A0A0X3AQL2</accession>
<proteinExistence type="predicted"/>
<dbReference type="OrthoDB" id="1453263at2"/>
<organism evidence="1 2">
    <name type="scientific">Apibacter mensalis</name>
    <dbReference type="NCBI Taxonomy" id="1586267"/>
    <lineage>
        <taxon>Bacteria</taxon>
        <taxon>Pseudomonadati</taxon>
        <taxon>Bacteroidota</taxon>
        <taxon>Flavobacteriia</taxon>
        <taxon>Flavobacteriales</taxon>
        <taxon>Weeksellaceae</taxon>
        <taxon>Apibacter</taxon>
    </lineage>
</organism>
<sequence>MKKIIFISTLLIVLSTGKLFSQNKYSREITANKHKKKNLTFGPKSAAKIKDLFFSNKEFKLPQKIRSINSIANYTGVKPIDGSGSTYIWDFTNGFQLSAISEGGGITGSNDKISLVSFNYGGVNSLELSNSIILHKSTISSLEKVYTKRLIKFKNTKLPTYKIISDKFYATFYFNEKNILISLTISNYDLEF</sequence>
<dbReference type="AlphaFoldDB" id="A0A0X3AQL2"/>
<dbReference type="Proteomes" id="UP000182761">
    <property type="component" value="Unassembled WGS sequence"/>
</dbReference>
<protein>
    <submittedName>
        <fullName evidence="1">Uncharacterized protein</fullName>
    </submittedName>
</protein>
<reference evidence="1 2" key="1">
    <citation type="submission" date="2016-01" db="EMBL/GenBank/DDBJ databases">
        <authorList>
            <person name="McClelland M."/>
            <person name="Jain A."/>
            <person name="Saraogi P."/>
            <person name="Mendelson R."/>
            <person name="Westerman R."/>
            <person name="SanMiguel P."/>
            <person name="Csonka L."/>
        </authorList>
    </citation>
    <scope>NUCLEOTIDE SEQUENCE [LARGE SCALE GENOMIC DNA]</scope>
    <source>
        <strain evidence="1 2">R-53146</strain>
    </source>
</reference>
<evidence type="ECO:0000313" key="1">
    <source>
        <dbReference type="EMBL" id="CVK16646.1"/>
    </source>
</evidence>
<keyword evidence="2" id="KW-1185">Reference proteome</keyword>